<keyword evidence="7" id="KW-1185">Reference proteome</keyword>
<comment type="caution">
    <text evidence="6">The sequence shown here is derived from an EMBL/GenBank/DDBJ whole genome shotgun (WGS) entry which is preliminary data.</text>
</comment>
<evidence type="ECO:0000313" key="6">
    <source>
        <dbReference type="EMBL" id="GAM35104.1"/>
    </source>
</evidence>
<dbReference type="GO" id="GO:0008270">
    <property type="term" value="F:zinc ion binding"/>
    <property type="evidence" value="ECO:0007669"/>
    <property type="project" value="InterPro"/>
</dbReference>
<dbReference type="Gene3D" id="3.50.50.60">
    <property type="entry name" value="FAD/NAD(P)-binding domain"/>
    <property type="match status" value="1"/>
</dbReference>
<keyword evidence="2" id="KW-0862">Zinc</keyword>
<proteinExistence type="predicted"/>
<keyword evidence="5" id="KW-0539">Nucleus</keyword>
<sequence>MRLTNDPIVEITKNSIITSSGEEIYVDAILLATGFALTHYDVDLKGRNGRTRKQYWDDYGHKATYKSIAMHGFPNFFYVLGPNSGRLYTSTIQMIESEVEMVIHAIRPILTCQASSVEVKYDSQRSYDVRLHKAINKTVHSNSCGGPYSEGSEFLAALASDGTALSPISTIRKLGYALMEMARLRLPALYETDGSITRDLRVSQAYALLINVGLLSGNGRKMEIAESSAQNLVATLRRAFRYRRSKYSSIVQTTLDVGPELDNKWHHWVEQQSFKRLVYHTFLHVSQAAITPNLNRLIPYADLQLPLPGACRLQEAKSATEWKTVSSALNPPREPEIDLVYEATSIFLYTSLEELQLFAGKEDKNEVRRVYHSAIEWINSIDSQRAILHAGQDIRAAKAIPGTQLRGFLGIAVYHAGLAFWFYSVVSKAKPIFAKAPFTSCSCAQAIESPRLAVFTDLGETRDTEKFISLAYGKPALHGVQGTITFVEDVCQIMQVIQGVLKKDAANEALQPLVLSLCQLMMDLGNTAGGCDASRYM</sequence>
<keyword evidence="1" id="KW-0479">Metal-binding</keyword>
<evidence type="ECO:0000256" key="3">
    <source>
        <dbReference type="ARBA" id="ARBA00023015"/>
    </source>
</evidence>
<dbReference type="AlphaFoldDB" id="A0A6V8H6J6"/>
<organism evidence="6 7">
    <name type="scientific">Talaromyces pinophilus</name>
    <name type="common">Penicillium pinophilum</name>
    <dbReference type="NCBI Taxonomy" id="128442"/>
    <lineage>
        <taxon>Eukaryota</taxon>
        <taxon>Fungi</taxon>
        <taxon>Dikarya</taxon>
        <taxon>Ascomycota</taxon>
        <taxon>Pezizomycotina</taxon>
        <taxon>Eurotiomycetes</taxon>
        <taxon>Eurotiomycetidae</taxon>
        <taxon>Eurotiales</taxon>
        <taxon>Trichocomaceae</taxon>
        <taxon>Talaromyces</taxon>
        <taxon>Talaromyces sect. Talaromyces</taxon>
    </lineage>
</organism>
<dbReference type="InterPro" id="IPR036188">
    <property type="entry name" value="FAD/NAD-bd_sf"/>
</dbReference>
<protein>
    <submittedName>
        <fullName evidence="6">Uncharacterized protein</fullName>
    </submittedName>
</protein>
<dbReference type="Proteomes" id="UP000053095">
    <property type="component" value="Unassembled WGS sequence"/>
</dbReference>
<reference evidence="7" key="1">
    <citation type="journal article" date="2015" name="Genome Announc.">
        <title>Draft genome sequence of Talaromyces cellulolyticus strain Y-94, a source of lignocellulosic biomass-degrading enzymes.</title>
        <authorList>
            <person name="Fujii T."/>
            <person name="Koike H."/>
            <person name="Sawayama S."/>
            <person name="Yano S."/>
            <person name="Inoue H."/>
        </authorList>
    </citation>
    <scope>NUCLEOTIDE SEQUENCE [LARGE SCALE GENOMIC DNA]</scope>
    <source>
        <strain evidence="7">Y-94</strain>
    </source>
</reference>
<dbReference type="PANTHER" id="PTHR47660">
    <property type="entry name" value="TRANSCRIPTION FACTOR WITH C2H2 AND ZN(2)-CYS(6) DNA BINDING DOMAIN (EUROFUNG)-RELATED-RELATED"/>
    <property type="match status" value="1"/>
</dbReference>
<evidence type="ECO:0000313" key="7">
    <source>
        <dbReference type="Proteomes" id="UP000053095"/>
    </source>
</evidence>
<evidence type="ECO:0000256" key="4">
    <source>
        <dbReference type="ARBA" id="ARBA00023163"/>
    </source>
</evidence>
<dbReference type="SUPFAM" id="SSF51905">
    <property type="entry name" value="FAD/NAD(P)-binding domain"/>
    <property type="match status" value="1"/>
</dbReference>
<dbReference type="GO" id="GO:0003677">
    <property type="term" value="F:DNA binding"/>
    <property type="evidence" value="ECO:0007669"/>
    <property type="project" value="InterPro"/>
</dbReference>
<gene>
    <name evidence="6" type="ORF">TCE0_015f03149</name>
</gene>
<keyword evidence="3" id="KW-0805">Transcription regulation</keyword>
<dbReference type="PANTHER" id="PTHR47660:SF2">
    <property type="entry name" value="TRANSCRIPTION FACTOR WITH C2H2 AND ZN(2)-CYS(6) DNA BINDING DOMAIN (EUROFUNG)"/>
    <property type="match status" value="1"/>
</dbReference>
<keyword evidence="4" id="KW-0804">Transcription</keyword>
<dbReference type="EMBL" id="DF933811">
    <property type="protein sequence ID" value="GAM35104.1"/>
    <property type="molecule type" value="Genomic_DNA"/>
</dbReference>
<evidence type="ECO:0000256" key="5">
    <source>
        <dbReference type="ARBA" id="ARBA00023242"/>
    </source>
</evidence>
<accession>A0A6V8H6J6</accession>
<name>A0A6V8H6J6_TALPI</name>
<evidence type="ECO:0000256" key="2">
    <source>
        <dbReference type="ARBA" id="ARBA00022833"/>
    </source>
</evidence>
<evidence type="ECO:0000256" key="1">
    <source>
        <dbReference type="ARBA" id="ARBA00022723"/>
    </source>
</evidence>
<dbReference type="GO" id="GO:0006351">
    <property type="term" value="P:DNA-templated transcription"/>
    <property type="evidence" value="ECO:0007669"/>
    <property type="project" value="InterPro"/>
</dbReference>